<dbReference type="HOGENOM" id="CLU_032860_0_0_1"/>
<organism evidence="1 2">
    <name type="scientific">Ostreococcus lucimarinus (strain CCE9901)</name>
    <dbReference type="NCBI Taxonomy" id="436017"/>
    <lineage>
        <taxon>Eukaryota</taxon>
        <taxon>Viridiplantae</taxon>
        <taxon>Chlorophyta</taxon>
        <taxon>Mamiellophyceae</taxon>
        <taxon>Mamiellales</taxon>
        <taxon>Bathycoccaceae</taxon>
        <taxon>Ostreococcus</taxon>
    </lineage>
</organism>
<evidence type="ECO:0000313" key="1">
    <source>
        <dbReference type="EMBL" id="ABO93653.1"/>
    </source>
</evidence>
<sequence>MYQVRRKGVSHNRLIALTFVIVVVATVVLSSAPRRPSRGGVAVASTCASSSRQLTDWLEYHRAIGVTRFYIFEEGMGTTAGRWSPDVYVFSRKTADENQKNSPSRFAKWLAPYASGNSTCGANALFVRQTLNLELAIARAKKDGIEWLLHVDVDELVYPAGSSTLDLRDVLARQSPHIDRVVFPNYEAVPERPSYELNEPNTFKSVTLFKRNHLHIDTATYARFAQSARRDNPNFFLAYANGKSACRVSSPGLRPNGAHRFKTKGGGKEVTTSESAILHYPFVSAARARERAHRCDCTDVKECSMLAFDLVLANKVRGEAADFESWFDERVVENNSTRREALLKAGVYARIHAPTLLIGRT</sequence>
<dbReference type="Gramene" id="ABO93653">
    <property type="protein sequence ID" value="ABO93653"/>
    <property type="gene ID" value="OSTLU_85990"/>
</dbReference>
<dbReference type="GO" id="GO:0030244">
    <property type="term" value="P:cellulose biosynthetic process"/>
    <property type="evidence" value="ECO:0007669"/>
    <property type="project" value="InterPro"/>
</dbReference>
<dbReference type="GO" id="GO:0009737">
    <property type="term" value="P:response to abscisic acid"/>
    <property type="evidence" value="ECO:0007669"/>
    <property type="project" value="InterPro"/>
</dbReference>
<dbReference type="EMBL" id="CP000581">
    <property type="protein sequence ID" value="ABO93653.1"/>
    <property type="molecule type" value="Genomic_DNA"/>
</dbReference>
<dbReference type="Proteomes" id="UP000001568">
    <property type="component" value="Chromosome 1"/>
</dbReference>
<protein>
    <recommendedName>
        <fullName evidence="3">Glycosyltransferase family 92 protein</fullName>
    </recommendedName>
</protein>
<keyword evidence="2" id="KW-1185">Reference proteome</keyword>
<dbReference type="eggNOG" id="ENOG502SCIT">
    <property type="taxonomic scope" value="Eukaryota"/>
</dbReference>
<dbReference type="STRING" id="436017.A4RQC3"/>
<dbReference type="PANTHER" id="PTHR46701">
    <property type="entry name" value="GLYCOSYLTRANSFERASE-LIKE KOBITO 1"/>
    <property type="match status" value="1"/>
</dbReference>
<gene>
    <name evidence="1" type="ORF">OSTLU_85990</name>
</gene>
<dbReference type="RefSeq" id="XP_001415361.1">
    <property type="nucleotide sequence ID" value="XM_001415324.1"/>
</dbReference>
<dbReference type="OMA" id="TRIYEPM"/>
<dbReference type="GeneID" id="4999743"/>
<accession>A4RQC3</accession>
<proteinExistence type="predicted"/>
<name>A4RQC3_OSTLU</name>
<dbReference type="AlphaFoldDB" id="A4RQC3"/>
<evidence type="ECO:0000313" key="2">
    <source>
        <dbReference type="Proteomes" id="UP000001568"/>
    </source>
</evidence>
<dbReference type="InterPro" id="IPR044224">
    <property type="entry name" value="KOBITO1-like"/>
</dbReference>
<evidence type="ECO:0008006" key="3">
    <source>
        <dbReference type="Google" id="ProtNLM"/>
    </source>
</evidence>
<dbReference type="PANTHER" id="PTHR46701:SF7">
    <property type="entry name" value="GLYCOSYLTRANSFERASE-LIKE KOBITO 1"/>
    <property type="match status" value="1"/>
</dbReference>
<reference evidence="1 2" key="1">
    <citation type="journal article" date="2007" name="Proc. Natl. Acad. Sci. U.S.A.">
        <title>The tiny eukaryote Ostreococcus provides genomic insights into the paradox of plankton speciation.</title>
        <authorList>
            <person name="Palenik B."/>
            <person name="Grimwood J."/>
            <person name="Aerts A."/>
            <person name="Rouze P."/>
            <person name="Salamov A."/>
            <person name="Putnam N."/>
            <person name="Dupont C."/>
            <person name="Jorgensen R."/>
            <person name="Derelle E."/>
            <person name="Rombauts S."/>
            <person name="Zhou K."/>
            <person name="Otillar R."/>
            <person name="Merchant S.S."/>
            <person name="Podell S."/>
            <person name="Gaasterland T."/>
            <person name="Napoli C."/>
            <person name="Gendler K."/>
            <person name="Manuell A."/>
            <person name="Tai V."/>
            <person name="Vallon O."/>
            <person name="Piganeau G."/>
            <person name="Jancek S."/>
            <person name="Heijde M."/>
            <person name="Jabbari K."/>
            <person name="Bowler C."/>
            <person name="Lohr M."/>
            <person name="Robbens S."/>
            <person name="Werner G."/>
            <person name="Dubchak I."/>
            <person name="Pazour G.J."/>
            <person name="Ren Q."/>
            <person name="Paulsen I."/>
            <person name="Delwiche C."/>
            <person name="Schmutz J."/>
            <person name="Rokhsar D."/>
            <person name="Van de Peer Y."/>
            <person name="Moreau H."/>
            <person name="Grigoriev I.V."/>
        </authorList>
    </citation>
    <scope>NUCLEOTIDE SEQUENCE [LARGE SCALE GENOMIC DNA]</scope>
    <source>
        <strain evidence="1 2">CCE9901</strain>
    </source>
</reference>
<dbReference type="KEGG" id="olu:OSTLU_85990"/>
<dbReference type="OrthoDB" id="433309at2759"/>